<feature type="chain" id="PRO_5012461803" description="Secreted protein" evidence="1">
    <location>
        <begin position="20"/>
        <end position="64"/>
    </location>
</feature>
<gene>
    <name evidence="2" type="ORF">CAK95_02535</name>
</gene>
<keyword evidence="1" id="KW-0732">Signal</keyword>
<evidence type="ECO:0008006" key="4">
    <source>
        <dbReference type="Google" id="ProtNLM"/>
    </source>
</evidence>
<evidence type="ECO:0000313" key="2">
    <source>
        <dbReference type="EMBL" id="ARP98081.1"/>
    </source>
</evidence>
<name>A0A1W6ZL48_9HYPH</name>
<organism evidence="2 3">
    <name type="scientific">Pseudorhodoplanes sinuspersici</name>
    <dbReference type="NCBI Taxonomy" id="1235591"/>
    <lineage>
        <taxon>Bacteria</taxon>
        <taxon>Pseudomonadati</taxon>
        <taxon>Pseudomonadota</taxon>
        <taxon>Alphaproteobacteria</taxon>
        <taxon>Hyphomicrobiales</taxon>
        <taxon>Pseudorhodoplanes</taxon>
    </lineage>
</organism>
<dbReference type="Proteomes" id="UP000194137">
    <property type="component" value="Chromosome"/>
</dbReference>
<reference evidence="2 3" key="1">
    <citation type="submission" date="2017-05" db="EMBL/GenBank/DDBJ databases">
        <title>Full genome sequence of Pseudorhodoplanes sinuspersici.</title>
        <authorList>
            <person name="Dastgheib S.M.M."/>
            <person name="Shavandi M."/>
            <person name="Tirandaz H."/>
        </authorList>
    </citation>
    <scope>NUCLEOTIDE SEQUENCE [LARGE SCALE GENOMIC DNA]</scope>
    <source>
        <strain evidence="2 3">RIPI110</strain>
    </source>
</reference>
<evidence type="ECO:0000313" key="3">
    <source>
        <dbReference type="Proteomes" id="UP000194137"/>
    </source>
</evidence>
<dbReference type="KEGG" id="psin:CAK95_02535"/>
<sequence>MTVLLALCFRAATIAVSMATGRPETIDAASEGPKRSGGCQAGNFLVSRGMGEAQGKKVERRHCG</sequence>
<feature type="signal peptide" evidence="1">
    <location>
        <begin position="1"/>
        <end position="19"/>
    </location>
</feature>
<accession>A0A1W6ZL48</accession>
<protein>
    <recommendedName>
        <fullName evidence="4">Secreted protein</fullName>
    </recommendedName>
</protein>
<proteinExistence type="predicted"/>
<keyword evidence="3" id="KW-1185">Reference proteome</keyword>
<dbReference type="AlphaFoldDB" id="A0A1W6ZL48"/>
<evidence type="ECO:0000256" key="1">
    <source>
        <dbReference type="SAM" id="SignalP"/>
    </source>
</evidence>
<dbReference type="EMBL" id="CP021112">
    <property type="protein sequence ID" value="ARP98081.1"/>
    <property type="molecule type" value="Genomic_DNA"/>
</dbReference>